<dbReference type="EMBL" id="BDFD01000001">
    <property type="protein sequence ID" value="GAV19081.1"/>
    <property type="molecule type" value="Genomic_DNA"/>
</dbReference>
<comment type="caution">
    <text evidence="1">The sequence shown here is derived from an EMBL/GenBank/DDBJ whole genome shotgun (WGS) entry which is preliminary data.</text>
</comment>
<dbReference type="Proteomes" id="UP000231632">
    <property type="component" value="Unassembled WGS sequence"/>
</dbReference>
<name>A0A1L8CJL2_9PROT</name>
<protein>
    <submittedName>
        <fullName evidence="1">Uncharacterized protein</fullName>
    </submittedName>
</protein>
<evidence type="ECO:0000313" key="1">
    <source>
        <dbReference type="EMBL" id="GAV19081.1"/>
    </source>
</evidence>
<dbReference type="AlphaFoldDB" id="A0A1L8CJL2"/>
<organism evidence="1 2">
    <name type="scientific">Mariprofundus micogutta</name>
    <dbReference type="NCBI Taxonomy" id="1921010"/>
    <lineage>
        <taxon>Bacteria</taxon>
        <taxon>Pseudomonadati</taxon>
        <taxon>Pseudomonadota</taxon>
        <taxon>Candidatius Mariprofundia</taxon>
        <taxon>Mariprofundales</taxon>
        <taxon>Mariprofundaceae</taxon>
        <taxon>Mariprofundus</taxon>
    </lineage>
</organism>
<dbReference type="RefSeq" id="WP_143144817.1">
    <property type="nucleotide sequence ID" value="NZ_BDFD01000001.1"/>
</dbReference>
<evidence type="ECO:0000313" key="2">
    <source>
        <dbReference type="Proteomes" id="UP000231632"/>
    </source>
</evidence>
<sequence>MEPLDHLKSKVWVHEVKTLTQTTNMHAAGEVLDKHFVTDNEYRKKLQHIWRGRQSAEQHVKGISQKLSEINHSPEIEARLLRLYFDGPHNLWHHYRLPSIAISTPLGQPLQKWECKNSDLDSANAPHITIDQNEFDLTFFFKSITGFMSSIEAYSLHLSYSRVLDIADSNVNKSHRFYCDQSFMMAASEIESMVLASMKMLEQCYNQMPNKLLGVSKIEYIKAAWNQASFQNKVIHRSFASEAEKIIITRSFPELSEFDPNPIPEIFPDLFIKIFSARKKTAGRGRPKVNIDDALRKKAAGYTQAQIAKSQGVSQQAVSLSLKKLGQA</sequence>
<keyword evidence="2" id="KW-1185">Reference proteome</keyword>
<gene>
    <name evidence="1" type="ORF">MMIC_P0009</name>
</gene>
<accession>A0A1L8CJL2</accession>
<reference evidence="1 2" key="1">
    <citation type="journal article" date="2017" name="Arch. Microbiol.">
        <title>Mariprofundus micogutta sp. nov., a novel iron-oxidizing zetaproteobacterium isolated from a deep-sea hydrothermal field at the Bayonnaise knoll of the Izu-Ogasawara arc, and a description of Mariprofundales ord. nov. and Zetaproteobacteria classis nov.</title>
        <authorList>
            <person name="Makita H."/>
            <person name="Tanaka E."/>
            <person name="Mitsunobu S."/>
            <person name="Miyazaki M."/>
            <person name="Nunoura T."/>
            <person name="Uematsu K."/>
            <person name="Takaki Y."/>
            <person name="Nishi S."/>
            <person name="Shimamura S."/>
            <person name="Takai K."/>
        </authorList>
    </citation>
    <scope>NUCLEOTIDE SEQUENCE [LARGE SCALE GENOMIC DNA]</scope>
    <source>
        <strain evidence="1 2">ET2</strain>
    </source>
</reference>
<proteinExistence type="predicted"/>